<dbReference type="PANTHER" id="PTHR42792">
    <property type="entry name" value="FLAGELLIN"/>
    <property type="match status" value="1"/>
</dbReference>
<keyword evidence="8" id="KW-1185">Reference proteome</keyword>
<feature type="domain" description="Flagellin C-terminal" evidence="6">
    <location>
        <begin position="199"/>
        <end position="281"/>
    </location>
</feature>
<organism evidence="7 8">
    <name type="scientific">Vibrio variabilis</name>
    <dbReference type="NCBI Taxonomy" id="990271"/>
    <lineage>
        <taxon>Bacteria</taxon>
        <taxon>Pseudomonadati</taxon>
        <taxon>Pseudomonadota</taxon>
        <taxon>Gammaproteobacteria</taxon>
        <taxon>Vibrionales</taxon>
        <taxon>Vibrionaceae</taxon>
        <taxon>Vibrio</taxon>
    </lineage>
</organism>
<sequence>MALSMHTNYASLVTQNTLSNTNNMLSTAMERLSTGYRINSAADDAAGLQISNRLEMQTRGMSVAMRNAQDGISMLQTAEGAFDEATNILYRMNDLATQSANGTNTTKDQAALDAEFTELKTELESIVTNTKYAGDALITGSGIKTGGLVLQIGASTAETLDLATTVDGKVTSAHTQLATTVKALSIDDATNAQAAMTGLQLAIDDVGAARAGIGATINRLDHTIVNLGNMVENTSAAKGRMVDADFAVESSNMTKNQMLMQAGTTVLSQTNQLPGMAMSLLR</sequence>
<dbReference type="SUPFAM" id="SSF64518">
    <property type="entry name" value="Phase 1 flagellin"/>
    <property type="match status" value="1"/>
</dbReference>
<dbReference type="Pfam" id="PF00669">
    <property type="entry name" value="Flagellin_N"/>
    <property type="match status" value="1"/>
</dbReference>
<dbReference type="Gene3D" id="1.20.1330.10">
    <property type="entry name" value="f41 fragment of flagellin, N-terminal domain"/>
    <property type="match status" value="1"/>
</dbReference>
<evidence type="ECO:0000256" key="3">
    <source>
        <dbReference type="ARBA" id="ARBA00023143"/>
    </source>
</evidence>
<comment type="caution">
    <text evidence="7">The sequence shown here is derived from an EMBL/GenBank/DDBJ whole genome shotgun (WGS) entry which is preliminary data.</text>
</comment>
<dbReference type="PANTHER" id="PTHR42792:SF2">
    <property type="entry name" value="FLAGELLIN"/>
    <property type="match status" value="1"/>
</dbReference>
<comment type="subcellular location">
    <subcellularLocation>
        <location evidence="4">Secreted</location>
    </subcellularLocation>
    <subcellularLocation>
        <location evidence="4">Bacterial flagellum</location>
    </subcellularLocation>
</comment>
<evidence type="ECO:0000259" key="6">
    <source>
        <dbReference type="Pfam" id="PF00700"/>
    </source>
</evidence>
<feature type="domain" description="Flagellin N-terminal" evidence="5">
    <location>
        <begin position="7"/>
        <end position="141"/>
    </location>
</feature>
<evidence type="ECO:0000259" key="5">
    <source>
        <dbReference type="Pfam" id="PF00669"/>
    </source>
</evidence>
<evidence type="ECO:0000256" key="2">
    <source>
        <dbReference type="ARBA" id="ARBA00022525"/>
    </source>
</evidence>
<comment type="function">
    <text evidence="4">Flagellin is the subunit protein which polymerizes to form the filaments of bacterial flagella.</text>
</comment>
<proteinExistence type="inferred from homology"/>
<accession>A0ABQ0J8P4</accession>
<keyword evidence="7" id="KW-0969">Cilium</keyword>
<dbReference type="EMBL" id="BBMS01000007">
    <property type="protein sequence ID" value="GAL25102.1"/>
    <property type="molecule type" value="Genomic_DNA"/>
</dbReference>
<evidence type="ECO:0000256" key="1">
    <source>
        <dbReference type="ARBA" id="ARBA00005709"/>
    </source>
</evidence>
<evidence type="ECO:0000256" key="4">
    <source>
        <dbReference type="RuleBase" id="RU362073"/>
    </source>
</evidence>
<keyword evidence="3 4" id="KW-0975">Bacterial flagellum</keyword>
<reference evidence="8" key="2">
    <citation type="submission" date="2014-09" db="EMBL/GenBank/DDBJ databases">
        <authorList>
            <consortium name="NBRP consortium"/>
            <person name="Sawabe T."/>
            <person name="Meirelles P."/>
            <person name="Nakanishi M."/>
            <person name="Sayaka M."/>
            <person name="Hattori M."/>
            <person name="Ohkuma M."/>
        </authorList>
    </citation>
    <scope>NUCLEOTIDE SEQUENCE [LARGE SCALE GENOMIC DNA]</scope>
    <source>
        <strain evidence="8">JCM 19239</strain>
    </source>
</reference>
<reference evidence="8" key="1">
    <citation type="submission" date="2014-09" db="EMBL/GenBank/DDBJ databases">
        <title>Vibrio variabilis JCM 19239. (C206) whole genome shotgun sequence.</title>
        <authorList>
            <person name="Sawabe T."/>
            <person name="Meirelles P."/>
            <person name="Nakanishi M."/>
            <person name="Sayaka M."/>
            <person name="Hattori M."/>
            <person name="Ohkuma M."/>
        </authorList>
    </citation>
    <scope>NUCLEOTIDE SEQUENCE [LARGE SCALE GENOMIC DNA]</scope>
    <source>
        <strain evidence="8">JCM 19239</strain>
    </source>
</reference>
<dbReference type="InterPro" id="IPR046358">
    <property type="entry name" value="Flagellin_C"/>
</dbReference>
<gene>
    <name evidence="7" type="ORF">JCM19239_5929</name>
</gene>
<dbReference type="InterPro" id="IPR001029">
    <property type="entry name" value="Flagellin_N"/>
</dbReference>
<name>A0ABQ0J8P4_9VIBR</name>
<dbReference type="InterPro" id="IPR042187">
    <property type="entry name" value="Flagellin_C_sub2"/>
</dbReference>
<evidence type="ECO:0000313" key="7">
    <source>
        <dbReference type="EMBL" id="GAL25102.1"/>
    </source>
</evidence>
<keyword evidence="7" id="KW-0282">Flagellum</keyword>
<dbReference type="PRINTS" id="PR00207">
    <property type="entry name" value="FLAGELLIN"/>
</dbReference>
<dbReference type="InterPro" id="IPR054892">
    <property type="entry name" value="lat_flg_LafA"/>
</dbReference>
<keyword evidence="7" id="KW-0966">Cell projection</keyword>
<evidence type="ECO:0000313" key="8">
    <source>
        <dbReference type="Proteomes" id="UP000029223"/>
    </source>
</evidence>
<keyword evidence="2 4" id="KW-0964">Secreted</keyword>
<protein>
    <recommendedName>
        <fullName evidence="4">Flagellin</fullName>
    </recommendedName>
</protein>
<comment type="similarity">
    <text evidence="1 4">Belongs to the bacterial flagellin family.</text>
</comment>
<dbReference type="Gene3D" id="6.10.10.10">
    <property type="entry name" value="Flagellar export chaperone, C-terminal domain"/>
    <property type="match status" value="1"/>
</dbReference>
<dbReference type="Pfam" id="PF00700">
    <property type="entry name" value="Flagellin_C"/>
    <property type="match status" value="1"/>
</dbReference>
<dbReference type="Proteomes" id="UP000029223">
    <property type="component" value="Unassembled WGS sequence"/>
</dbReference>
<dbReference type="NCBIfam" id="NF038071">
    <property type="entry name" value="lat_flg_LafA_2"/>
    <property type="match status" value="1"/>
</dbReference>
<dbReference type="InterPro" id="IPR001492">
    <property type="entry name" value="Flagellin"/>
</dbReference>